<name>A0ABM9NJ26_9GAMM</name>
<evidence type="ECO:0000313" key="2">
    <source>
        <dbReference type="EMBL" id="CAL1240628.1"/>
    </source>
</evidence>
<keyword evidence="3" id="KW-1185">Reference proteome</keyword>
<keyword evidence="1" id="KW-0812">Transmembrane</keyword>
<protein>
    <submittedName>
        <fullName evidence="2">Uncharacterized protein</fullName>
    </submittedName>
</protein>
<keyword evidence="1" id="KW-0472">Membrane</keyword>
<proteinExistence type="predicted"/>
<sequence>MRRDGSVLFLRVTVLIGFYFSNGYAVRKL</sequence>
<reference evidence="2 3" key="1">
    <citation type="submission" date="2024-04" db="EMBL/GenBank/DDBJ databases">
        <authorList>
            <person name="Cremers G."/>
        </authorList>
    </citation>
    <scope>NUCLEOTIDE SEQUENCE [LARGE SCALE GENOMIC DNA]</scope>
    <source>
        <strain evidence="2">MeCH1-AG</strain>
    </source>
</reference>
<keyword evidence="1" id="KW-1133">Transmembrane helix</keyword>
<evidence type="ECO:0000313" key="3">
    <source>
        <dbReference type="Proteomes" id="UP001497493"/>
    </source>
</evidence>
<feature type="transmembrane region" description="Helical" evidence="1">
    <location>
        <begin position="7"/>
        <end position="26"/>
    </location>
</feature>
<dbReference type="Proteomes" id="UP001497493">
    <property type="component" value="Chromosome"/>
</dbReference>
<evidence type="ECO:0000256" key="1">
    <source>
        <dbReference type="SAM" id="Phobius"/>
    </source>
</evidence>
<dbReference type="EMBL" id="OZ026884">
    <property type="protein sequence ID" value="CAL1240628.1"/>
    <property type="molecule type" value="Genomic_DNA"/>
</dbReference>
<gene>
    <name evidence="2" type="ORF">MECH1_V1_1852</name>
</gene>
<organism evidence="2 3">
    <name type="scientific">Candidatus Methylocalor cossyra</name>
    <dbReference type="NCBI Taxonomy" id="3108543"/>
    <lineage>
        <taxon>Bacteria</taxon>
        <taxon>Pseudomonadati</taxon>
        <taxon>Pseudomonadota</taxon>
        <taxon>Gammaproteobacteria</taxon>
        <taxon>Methylococcales</taxon>
        <taxon>Methylococcaceae</taxon>
        <taxon>Candidatus Methylocalor</taxon>
    </lineage>
</organism>
<accession>A0ABM9NJ26</accession>